<dbReference type="AlphaFoldDB" id="A0A5N5WYW9"/>
<reference evidence="8 9" key="1">
    <citation type="submission" date="2019-04" db="EMBL/GenBank/DDBJ databases">
        <title>Friends and foes A comparative genomics study of 23 Aspergillus species from section Flavi.</title>
        <authorList>
            <consortium name="DOE Joint Genome Institute"/>
            <person name="Kjaerbolling I."/>
            <person name="Vesth T."/>
            <person name="Frisvad J.C."/>
            <person name="Nybo J.L."/>
            <person name="Theobald S."/>
            <person name="Kildgaard S."/>
            <person name="Isbrandt T."/>
            <person name="Kuo A."/>
            <person name="Sato A."/>
            <person name="Lyhne E.K."/>
            <person name="Kogle M.E."/>
            <person name="Wiebenga A."/>
            <person name="Kun R.S."/>
            <person name="Lubbers R.J."/>
            <person name="Makela M.R."/>
            <person name="Barry K."/>
            <person name="Chovatia M."/>
            <person name="Clum A."/>
            <person name="Daum C."/>
            <person name="Haridas S."/>
            <person name="He G."/>
            <person name="LaButti K."/>
            <person name="Lipzen A."/>
            <person name="Mondo S."/>
            <person name="Riley R."/>
            <person name="Salamov A."/>
            <person name="Simmons B.A."/>
            <person name="Magnuson J.K."/>
            <person name="Henrissat B."/>
            <person name="Mortensen U.H."/>
            <person name="Larsen T.O."/>
            <person name="Devries R.P."/>
            <person name="Grigoriev I.V."/>
            <person name="Machida M."/>
            <person name="Baker S.E."/>
            <person name="Andersen M.R."/>
        </authorList>
    </citation>
    <scope>NUCLEOTIDE SEQUENCE [LARGE SCALE GENOMIC DNA]</scope>
    <source>
        <strain evidence="8 9">CBS 151.66</strain>
    </source>
</reference>
<evidence type="ECO:0000256" key="5">
    <source>
        <dbReference type="ARBA" id="ARBA00023242"/>
    </source>
</evidence>
<dbReference type="Gene3D" id="2.40.50.140">
    <property type="entry name" value="Nucleic acid-binding proteins"/>
    <property type="match status" value="1"/>
</dbReference>
<gene>
    <name evidence="8" type="ORF">BDV29DRAFT_201677</name>
</gene>
<evidence type="ECO:0000256" key="4">
    <source>
        <dbReference type="ARBA" id="ARBA00022840"/>
    </source>
</evidence>
<dbReference type="InterPro" id="IPR036599">
    <property type="entry name" value="DNA_ligase_N_sf"/>
</dbReference>
<dbReference type="Pfam" id="PF01068">
    <property type="entry name" value="DNA_ligase_A_M"/>
    <property type="match status" value="1"/>
</dbReference>
<feature type="region of interest" description="Disordered" evidence="6">
    <location>
        <begin position="760"/>
        <end position="854"/>
    </location>
</feature>
<dbReference type="OrthoDB" id="2160351at2759"/>
<dbReference type="SUPFAM" id="SSF56091">
    <property type="entry name" value="DNA ligase/mRNA capping enzyme, catalytic domain"/>
    <property type="match status" value="1"/>
</dbReference>
<comment type="similarity">
    <text evidence="1">Belongs to the ATP-dependent DNA ligase family.</text>
</comment>
<dbReference type="InterPro" id="IPR029710">
    <property type="entry name" value="LIG4"/>
</dbReference>
<evidence type="ECO:0000256" key="3">
    <source>
        <dbReference type="ARBA" id="ARBA00022741"/>
    </source>
</evidence>
<dbReference type="PANTHER" id="PTHR45997:SF2">
    <property type="entry name" value="ATP DEPENDENT DNA LIGASE DOMAIN PROTEIN (AFU_ORTHOLOGUE AFUA_5G02430)"/>
    <property type="match status" value="1"/>
</dbReference>
<dbReference type="EMBL" id="ML732221">
    <property type="protein sequence ID" value="KAB8073768.1"/>
    <property type="molecule type" value="Genomic_DNA"/>
</dbReference>
<dbReference type="Pfam" id="PF04675">
    <property type="entry name" value="DNA_ligase_A_N"/>
    <property type="match status" value="1"/>
</dbReference>
<evidence type="ECO:0000313" key="9">
    <source>
        <dbReference type="Proteomes" id="UP000326565"/>
    </source>
</evidence>
<keyword evidence="3" id="KW-0547">Nucleotide-binding</keyword>
<dbReference type="InterPro" id="IPR012308">
    <property type="entry name" value="DNA_ligase_ATP-dep_N"/>
</dbReference>
<dbReference type="Gene3D" id="1.10.3260.10">
    <property type="entry name" value="DNA ligase, ATP-dependent, N-terminal domain"/>
    <property type="match status" value="1"/>
</dbReference>
<dbReference type="PANTHER" id="PTHR45997">
    <property type="entry name" value="DNA LIGASE 4"/>
    <property type="match status" value="1"/>
</dbReference>
<dbReference type="PROSITE" id="PS50160">
    <property type="entry name" value="DNA_LIGASE_A3"/>
    <property type="match status" value="1"/>
</dbReference>
<dbReference type="GO" id="GO:0003677">
    <property type="term" value="F:DNA binding"/>
    <property type="evidence" value="ECO:0007669"/>
    <property type="project" value="InterPro"/>
</dbReference>
<feature type="region of interest" description="Disordered" evidence="6">
    <location>
        <begin position="686"/>
        <end position="715"/>
    </location>
</feature>
<dbReference type="InterPro" id="IPR012340">
    <property type="entry name" value="NA-bd_OB-fold"/>
</dbReference>
<dbReference type="GO" id="GO:0003910">
    <property type="term" value="F:DNA ligase (ATP) activity"/>
    <property type="evidence" value="ECO:0007669"/>
    <property type="project" value="InterPro"/>
</dbReference>
<dbReference type="Proteomes" id="UP000326565">
    <property type="component" value="Unassembled WGS sequence"/>
</dbReference>
<protein>
    <recommendedName>
        <fullName evidence="7">ATP-dependent DNA ligase family profile domain-containing protein</fullName>
    </recommendedName>
</protein>
<dbReference type="GO" id="GO:0006303">
    <property type="term" value="P:double-strand break repair via nonhomologous end joining"/>
    <property type="evidence" value="ECO:0007669"/>
    <property type="project" value="TreeGrafter"/>
</dbReference>
<feature type="domain" description="ATP-dependent DNA ligase family profile" evidence="7">
    <location>
        <begin position="393"/>
        <end position="536"/>
    </location>
</feature>
<dbReference type="GO" id="GO:0005524">
    <property type="term" value="F:ATP binding"/>
    <property type="evidence" value="ECO:0007669"/>
    <property type="project" value="UniProtKB-KW"/>
</dbReference>
<keyword evidence="9" id="KW-1185">Reference proteome</keyword>
<keyword evidence="4" id="KW-0067">ATP-binding</keyword>
<evidence type="ECO:0000256" key="2">
    <source>
        <dbReference type="ARBA" id="ARBA00022598"/>
    </source>
</evidence>
<accession>A0A5N5WYW9</accession>
<evidence type="ECO:0000256" key="1">
    <source>
        <dbReference type="ARBA" id="ARBA00007572"/>
    </source>
</evidence>
<sequence length="1040" mass="117101">MGFKFSHLCDLLSSLENNRILKATTEARNHDPDVRTVTQWFRQHGKRLRDKNTDQLAVLSCMFPEKRIDRVYWLQDTSLARVIGRCLLLGSSRREELDRWRVSGGIDLAQCVEKVMRQAENHIPDGQGVTVEEIDIALTAIASRCRFSGPRVRRQRAAVDVDEALSPLYRRVTSRDAKWLTRMILKSYLPVVLPQNLTLRSFHFLLPHLLLFQDSFEATLGMLASEPISHFPLHPEPGLARDLGIIAMQHLSPVVGVKIGRPDYYKARSIKHCCQMIGRRRMSIERKYDGEYCQIHIDLSNHYSSIQIFSKSGKNSTADKSGIHQVIRDSLRIGKPGCRFARRCILEGELLVWSDRHGKIMDFHKLRKFIARSGTFIGTGSDSPPQPYEHLMIVFFDILLLDDNVCLKKPHRERRLLLKDVVQVITGRADISEQRVLDFCRAGSQSQLESIFAKGVAERWEGFVLKGCEDPYFTIFPSQRTSSKGHWIKLKKDYIPGLGDTIDLAVIGGRYDSRDAVGLKQVNKLLWTHFFIGCLVNKEAVSQSKSRPKFRVIDVIDRHSMSAKNMQILNQFGEYSARGVDSYHGFDIEYASANLPSIDVVFKTPFVVEMLGSGFEKLSGARYYTLRFPRILKIHWDRSFEDAASFSELQLLAEDARSVPTEELTQEKDEWNKRLKVGNGSSEYIVTRSQSLPSTTDSSSKSSQSPVRGHILKGSGSNEIAVDVSSVRKYTSGPTKRNIEKAHATTRPIPIYVDEMTASMSSSDDSDIHGKFLSNNENLSSHQRKNEGLAAERSQKHKDSNPIIGSENSNTSTHSEISVTLAPSSSTQDIQASERHARPSTELSVTHNHPIESPKTIKSLLPTLSIHLIHSPSTSQENETPNIDTFLQDLILEPGNPQQTAKPTTIALILIDPNQAPFGPTLLSLTSDISKMLQIQSRSQPHRFPLTGKVFLLDSTFLNLSADTRSCSRETWEDIGRKYFYACVSWNLEVETGRVDEIPCTPMEGVSRKDSGKAVLMGQSLGTRVSVDFNRRELGVLGLD</sequence>
<feature type="compositionally biased region" description="Low complexity" evidence="6">
    <location>
        <begin position="689"/>
        <end position="706"/>
    </location>
</feature>
<dbReference type="CDD" id="cd08039">
    <property type="entry name" value="Adenylation_DNA_ligase_Fungal"/>
    <property type="match status" value="1"/>
</dbReference>
<proteinExistence type="inferred from homology"/>
<name>A0A5N5WYW9_9EURO</name>
<evidence type="ECO:0000259" key="7">
    <source>
        <dbReference type="PROSITE" id="PS50160"/>
    </source>
</evidence>
<dbReference type="Gene3D" id="3.30.470.30">
    <property type="entry name" value="DNA ligase/mRNA capping enzyme"/>
    <property type="match status" value="1"/>
</dbReference>
<dbReference type="GO" id="GO:0006297">
    <property type="term" value="P:nucleotide-excision repair, DNA gap filling"/>
    <property type="evidence" value="ECO:0007669"/>
    <property type="project" value="TreeGrafter"/>
</dbReference>
<dbReference type="GO" id="GO:0006310">
    <property type="term" value="P:DNA recombination"/>
    <property type="evidence" value="ECO:0007669"/>
    <property type="project" value="InterPro"/>
</dbReference>
<keyword evidence="2" id="KW-0436">Ligase</keyword>
<dbReference type="InterPro" id="IPR012310">
    <property type="entry name" value="DNA_ligase_ATP-dep_cent"/>
</dbReference>
<organism evidence="8 9">
    <name type="scientific">Aspergillus leporis</name>
    <dbReference type="NCBI Taxonomy" id="41062"/>
    <lineage>
        <taxon>Eukaryota</taxon>
        <taxon>Fungi</taxon>
        <taxon>Dikarya</taxon>
        <taxon>Ascomycota</taxon>
        <taxon>Pezizomycotina</taxon>
        <taxon>Eurotiomycetes</taxon>
        <taxon>Eurotiomycetidae</taxon>
        <taxon>Eurotiales</taxon>
        <taxon>Aspergillaceae</taxon>
        <taxon>Aspergillus</taxon>
        <taxon>Aspergillus subgen. Circumdati</taxon>
    </lineage>
</organism>
<keyword evidence="5" id="KW-0539">Nucleus</keyword>
<evidence type="ECO:0000256" key="6">
    <source>
        <dbReference type="SAM" id="MobiDB-lite"/>
    </source>
</evidence>
<dbReference type="GO" id="GO:0032807">
    <property type="term" value="C:DNA ligase IV complex"/>
    <property type="evidence" value="ECO:0007669"/>
    <property type="project" value="TreeGrafter"/>
</dbReference>
<feature type="compositionally biased region" description="Polar residues" evidence="6">
    <location>
        <begin position="806"/>
        <end position="831"/>
    </location>
</feature>
<evidence type="ECO:0000313" key="8">
    <source>
        <dbReference type="EMBL" id="KAB8073768.1"/>
    </source>
</evidence>